<organism evidence="4 5">
    <name type="scientific">Actinocatenispora sera</name>
    <dbReference type="NCBI Taxonomy" id="390989"/>
    <lineage>
        <taxon>Bacteria</taxon>
        <taxon>Bacillati</taxon>
        <taxon>Actinomycetota</taxon>
        <taxon>Actinomycetes</taxon>
        <taxon>Micromonosporales</taxon>
        <taxon>Micromonosporaceae</taxon>
        <taxon>Actinocatenispora</taxon>
    </lineage>
</organism>
<comment type="similarity">
    <text evidence="1">Belongs to the peptidase S33 family.</text>
</comment>
<feature type="domain" description="AB hydrolase-1" evidence="3">
    <location>
        <begin position="50"/>
        <end position="226"/>
    </location>
</feature>
<dbReference type="InterPro" id="IPR051601">
    <property type="entry name" value="Serine_prot/Carboxylest_S33"/>
</dbReference>
<dbReference type="PRINTS" id="PR00793">
    <property type="entry name" value="PROAMNOPTASE"/>
</dbReference>
<dbReference type="GO" id="GO:0006508">
    <property type="term" value="P:proteolysis"/>
    <property type="evidence" value="ECO:0007669"/>
    <property type="project" value="InterPro"/>
</dbReference>
<dbReference type="Pfam" id="PF00561">
    <property type="entry name" value="Abhydrolase_1"/>
    <property type="match status" value="1"/>
</dbReference>
<name>A0A810L7M9_9ACTN</name>
<dbReference type="OrthoDB" id="9796770at2"/>
<reference evidence="4" key="1">
    <citation type="submission" date="2020-08" db="EMBL/GenBank/DDBJ databases">
        <title>Whole genome shotgun sequence of Actinocatenispora sera NBRC 101916.</title>
        <authorList>
            <person name="Komaki H."/>
            <person name="Tamura T."/>
        </authorList>
    </citation>
    <scope>NUCLEOTIDE SEQUENCE</scope>
    <source>
        <strain evidence="4">NBRC 101916</strain>
    </source>
</reference>
<dbReference type="GO" id="GO:0004177">
    <property type="term" value="F:aminopeptidase activity"/>
    <property type="evidence" value="ECO:0007669"/>
    <property type="project" value="UniProtKB-EC"/>
</dbReference>
<dbReference type="Gene3D" id="3.40.50.1820">
    <property type="entry name" value="alpha/beta hydrolase"/>
    <property type="match status" value="1"/>
</dbReference>
<accession>A0A810L7M9</accession>
<dbReference type="InterPro" id="IPR000073">
    <property type="entry name" value="AB_hydrolase_1"/>
</dbReference>
<dbReference type="PANTHER" id="PTHR43248:SF2">
    <property type="entry name" value="PROLYL AMINOPEPTIDASE"/>
    <property type="match status" value="1"/>
</dbReference>
<keyword evidence="5" id="KW-1185">Reference proteome</keyword>
<dbReference type="Proteomes" id="UP000680750">
    <property type="component" value="Chromosome"/>
</dbReference>
<evidence type="ECO:0000256" key="1">
    <source>
        <dbReference type="ARBA" id="ARBA00010088"/>
    </source>
</evidence>
<dbReference type="KEGG" id="aser:Asera_56420"/>
<proteinExistence type="inferred from homology"/>
<protein>
    <submittedName>
        <fullName evidence="4">Alpha/beta hydrolase</fullName>
    </submittedName>
</protein>
<dbReference type="InterPro" id="IPR029058">
    <property type="entry name" value="AB_hydrolase_fold"/>
</dbReference>
<evidence type="ECO:0000256" key="2">
    <source>
        <dbReference type="ARBA" id="ARBA00022801"/>
    </source>
</evidence>
<dbReference type="InterPro" id="IPR002410">
    <property type="entry name" value="Peptidase_S33"/>
</dbReference>
<evidence type="ECO:0000259" key="3">
    <source>
        <dbReference type="Pfam" id="PF00561"/>
    </source>
</evidence>
<dbReference type="EMBL" id="AP023354">
    <property type="protein sequence ID" value="BCJ31534.1"/>
    <property type="molecule type" value="Genomic_DNA"/>
</dbReference>
<keyword evidence="2 4" id="KW-0378">Hydrolase</keyword>
<dbReference type="AlphaFoldDB" id="A0A810L7M9"/>
<evidence type="ECO:0000313" key="4">
    <source>
        <dbReference type="EMBL" id="BCJ31534.1"/>
    </source>
</evidence>
<dbReference type="SUPFAM" id="SSF53474">
    <property type="entry name" value="alpha/beta-Hydrolases"/>
    <property type="match status" value="1"/>
</dbReference>
<sequence length="423" mass="46862">MITGSFRQHGVVYTDHVLRVPLDHANPSGETIELFARELVDASKVDSELPRLLYLQGGPGGKAVRPANRGGFVGRALEDYRVVLLDQRGTGRSTPVNRQTLPRRGDAAAQAGYLTHFRADSIVADAELLRRELAGSAPWDTLGQSYGGFITLTYLSTAPEGIRRAFVTGGLSSPTASAADVYRLTFDRIAERNGRYFDRYRHDRALAARIAGHLAEHDVRLPTGERLSPRRFQGLGVGLGQRSSFDALHFLLDEAFVGDELSDTFLAGVHAEVSLATRPLYAVFQELIYNQGAASDWAAEREYQQRAAFAVDRPDFLFTGETYHPFHFAEDPALVPLAAAAQLLARKPDWPALYDVDRLRRNEVPVYAAIYHDDMYVPRELSLATADLVGNVRPWITSAYQHDGLRETPAVLDTLLRMAREDG</sequence>
<gene>
    <name evidence="4" type="ORF">Asera_56420</name>
</gene>
<dbReference type="RefSeq" id="WP_030444176.1">
    <property type="nucleotide sequence ID" value="NZ_AP023354.1"/>
</dbReference>
<evidence type="ECO:0000313" key="5">
    <source>
        <dbReference type="Proteomes" id="UP000680750"/>
    </source>
</evidence>
<dbReference type="PANTHER" id="PTHR43248">
    <property type="entry name" value="2-SUCCINYL-6-HYDROXY-2,4-CYCLOHEXADIENE-1-CARBOXYLATE SYNTHASE"/>
    <property type="match status" value="1"/>
</dbReference>